<name>A0A5C1YBX5_9MICO</name>
<feature type="domain" description="CBM-cenC" evidence="11">
    <location>
        <begin position="29"/>
        <end position="149"/>
    </location>
</feature>
<comment type="catalytic activity">
    <reaction evidence="8">
        <text>Endohydrolysis of (1-&gt;4)-beta-D-glucosidic linkages in cellulose, lichenin and cereal beta-D-glucans.</text>
        <dbReference type="EC" id="3.2.1.4"/>
    </reaction>
</comment>
<keyword evidence="5 6" id="KW-0624">Polysaccharide degradation</keyword>
<comment type="similarity">
    <text evidence="1 6 8">Belongs to the glycosyl hydrolase 9 (cellulase E) family.</text>
</comment>
<evidence type="ECO:0000256" key="7">
    <source>
        <dbReference type="PROSITE-ProRule" id="PRU10060"/>
    </source>
</evidence>
<dbReference type="InterPro" id="IPR018221">
    <property type="entry name" value="Glyco_hydro_9_His_AS"/>
</dbReference>
<accession>A0A5C1YBX5</accession>
<dbReference type="SUPFAM" id="SSF81296">
    <property type="entry name" value="E set domains"/>
    <property type="match status" value="1"/>
</dbReference>
<evidence type="ECO:0000256" key="5">
    <source>
        <dbReference type="ARBA" id="ARBA00023326"/>
    </source>
</evidence>
<feature type="active site" evidence="7">
    <location>
        <position position="731"/>
    </location>
</feature>
<keyword evidence="3 6" id="KW-0119">Carbohydrate metabolism</keyword>
<evidence type="ECO:0000313" key="13">
    <source>
        <dbReference type="EMBL" id="QEO10805.1"/>
    </source>
</evidence>
<dbReference type="KEGG" id="lyk:FLP23_05960"/>
<evidence type="ECO:0000256" key="4">
    <source>
        <dbReference type="ARBA" id="ARBA00023295"/>
    </source>
</evidence>
<dbReference type="Pfam" id="PF02018">
    <property type="entry name" value="CBM_4_9"/>
    <property type="match status" value="1"/>
</dbReference>
<dbReference type="GO" id="GO:0008810">
    <property type="term" value="F:cellulase activity"/>
    <property type="evidence" value="ECO:0007669"/>
    <property type="project" value="UniProtKB-EC"/>
</dbReference>
<evidence type="ECO:0000256" key="8">
    <source>
        <dbReference type="RuleBase" id="RU361166"/>
    </source>
</evidence>
<feature type="transmembrane region" description="Helical" evidence="9">
    <location>
        <begin position="769"/>
        <end position="794"/>
    </location>
</feature>
<sequence>MALAASVLAAPVLAPPTAAAPLADEPGPELIPNGTFDAGHAPWWTTPDVVADTSSGALCVNAPGGTQNAWDTIVGIDAIPLVEGESYRFSFRISGTADVGIRALAQQNQAPWTATYETNPTTSSDPALFEGGFTSTLEWPAGQLVFQIGGSDEPWTFCLDDVSFRTGPPPEPYRAETHSRVRVNQYGYLPDGPKRATVLVDDADAAGVAWTLRDAGGAEVATGTAEPYGDDRTVGSAVQRIVFDEVRATGDGFTLEADGETSYPFAIRTGLYAPLTADALNYFYLARSGIPIEAQYAGEAYARPAGHLGIAPNRGDTEVGCQAPQGYYQQWSCDDTFDVQGGWYDAGDHGKYVVNGGIAVHQLLDTWEVAARAGRSDLLGDGALSIPESGNGIPDVLDEARWELDWMARMQVPDGQQYAGMVFHKVQDDGWTGLPTMPWESDKVRQVHRPSTAATLNFAAVAAKGARLFDEWDADYAESLLAASRVAWAAALDTPDLFASVADGDEGGGPYDDDQVEDEFYWAAAELYLATGEGEFAEFLAACPEAETAIDPQGGFDWRATTALGRIDLAMVESDYPGREAARASVVDAAGTYLKAAGSAFEQPYRPIDGEYDWGSNAIILNNQAVIATAAEITGDASYRTAVVAAMDYLLGRNGLDRSYITGYGTLYSENQHHRWMAHSLDPSLPSPAPGTIAGGPNSAIQDPVAQQAWPDGCIAQLCYLDDIQSYSTNEMTVNWNSALSWVTTWVAVHADAEGAAASAPGEALPGGFPVWLVIVLALAGVLAVGAVVVLLVLRGRRPTA</sequence>
<dbReference type="PROSITE" id="PS00698">
    <property type="entry name" value="GH9_3"/>
    <property type="match status" value="1"/>
</dbReference>
<dbReference type="InterPro" id="IPR008979">
    <property type="entry name" value="Galactose-bd-like_sf"/>
</dbReference>
<evidence type="ECO:0000256" key="3">
    <source>
        <dbReference type="ARBA" id="ARBA00023277"/>
    </source>
</evidence>
<keyword evidence="4 6" id="KW-0326">Glycosidase</keyword>
<evidence type="ECO:0000259" key="10">
    <source>
        <dbReference type="Pfam" id="PF00759"/>
    </source>
</evidence>
<dbReference type="InterPro" id="IPR014756">
    <property type="entry name" value="Ig_E-set"/>
</dbReference>
<dbReference type="InterPro" id="IPR001701">
    <property type="entry name" value="Glyco_hydro_9"/>
</dbReference>
<dbReference type="GO" id="GO:0030245">
    <property type="term" value="P:cellulose catabolic process"/>
    <property type="evidence" value="ECO:0007669"/>
    <property type="project" value="UniProtKB-KW"/>
</dbReference>
<dbReference type="InterPro" id="IPR013783">
    <property type="entry name" value="Ig-like_fold"/>
</dbReference>
<dbReference type="InterPro" id="IPR033126">
    <property type="entry name" value="Glyco_hydro_9_Asp/Glu_AS"/>
</dbReference>
<evidence type="ECO:0000259" key="11">
    <source>
        <dbReference type="Pfam" id="PF02018"/>
    </source>
</evidence>
<protein>
    <recommendedName>
        <fullName evidence="8">Endoglucanase</fullName>
        <ecNumber evidence="8">3.2.1.4</ecNumber>
    </recommendedName>
</protein>
<evidence type="ECO:0000313" key="14">
    <source>
        <dbReference type="Proteomes" id="UP000322159"/>
    </source>
</evidence>
<dbReference type="PANTHER" id="PTHR22298">
    <property type="entry name" value="ENDO-1,4-BETA-GLUCANASE"/>
    <property type="match status" value="1"/>
</dbReference>
<dbReference type="EMBL" id="CP043504">
    <property type="protein sequence ID" value="QEO10805.1"/>
    <property type="molecule type" value="Genomic_DNA"/>
</dbReference>
<evidence type="ECO:0000256" key="9">
    <source>
        <dbReference type="SAM" id="Phobius"/>
    </source>
</evidence>
<keyword evidence="9" id="KW-0472">Membrane</keyword>
<evidence type="ECO:0000259" key="12">
    <source>
        <dbReference type="Pfam" id="PF02927"/>
    </source>
</evidence>
<dbReference type="PROSITE" id="PS00592">
    <property type="entry name" value="GH9_2"/>
    <property type="match status" value="1"/>
</dbReference>
<keyword evidence="8" id="KW-0732">Signal</keyword>
<feature type="domain" description="Glycoside hydrolase family 9" evidence="10">
    <location>
        <begin position="272"/>
        <end position="743"/>
    </location>
</feature>
<dbReference type="CDD" id="cd02850">
    <property type="entry name" value="E_set_Cellulase_N"/>
    <property type="match status" value="1"/>
</dbReference>
<keyword evidence="8" id="KW-0136">Cellulose degradation</keyword>
<dbReference type="OrthoDB" id="9758662at2"/>
<dbReference type="Gene3D" id="1.50.10.10">
    <property type="match status" value="1"/>
</dbReference>
<reference evidence="13 14" key="1">
    <citation type="submission" date="2019-09" db="EMBL/GenBank/DDBJ databases">
        <title>Genome sequencing of strain KACC 19322.</title>
        <authorList>
            <person name="Heo J."/>
            <person name="Kim S.-J."/>
            <person name="Kim J.-S."/>
            <person name="Hong S.-B."/>
            <person name="Kwon S.-W."/>
        </authorList>
    </citation>
    <scope>NUCLEOTIDE SEQUENCE [LARGE SCALE GENOMIC DNA]</scope>
    <source>
        <strain evidence="13 14">KACC 19322</strain>
    </source>
</reference>
<evidence type="ECO:0000256" key="6">
    <source>
        <dbReference type="PROSITE-ProRule" id="PRU10059"/>
    </source>
</evidence>
<keyword evidence="14" id="KW-1185">Reference proteome</keyword>
<evidence type="ECO:0000256" key="1">
    <source>
        <dbReference type="ARBA" id="ARBA00007072"/>
    </source>
</evidence>
<feature type="signal peptide" evidence="8">
    <location>
        <begin position="1"/>
        <end position="19"/>
    </location>
</feature>
<dbReference type="InterPro" id="IPR004197">
    <property type="entry name" value="Cellulase_Ig-like"/>
</dbReference>
<dbReference type="InterPro" id="IPR012341">
    <property type="entry name" value="6hp_glycosidase-like_sf"/>
</dbReference>
<keyword evidence="2 6" id="KW-0378">Hydrolase</keyword>
<feature type="domain" description="Cellulase Ig-like" evidence="12">
    <location>
        <begin position="177"/>
        <end position="262"/>
    </location>
</feature>
<dbReference type="Proteomes" id="UP000322159">
    <property type="component" value="Chromosome"/>
</dbReference>
<dbReference type="Pfam" id="PF00759">
    <property type="entry name" value="Glyco_hydro_9"/>
    <property type="match status" value="1"/>
</dbReference>
<dbReference type="InterPro" id="IPR003305">
    <property type="entry name" value="CenC_carb-bd"/>
</dbReference>
<dbReference type="InterPro" id="IPR008928">
    <property type="entry name" value="6-hairpin_glycosidase_sf"/>
</dbReference>
<evidence type="ECO:0000256" key="2">
    <source>
        <dbReference type="ARBA" id="ARBA00022801"/>
    </source>
</evidence>
<dbReference type="SUPFAM" id="SSF48208">
    <property type="entry name" value="Six-hairpin glycosidases"/>
    <property type="match status" value="1"/>
</dbReference>
<keyword evidence="9" id="KW-0812">Transmembrane</keyword>
<proteinExistence type="inferred from homology"/>
<dbReference type="SUPFAM" id="SSF49785">
    <property type="entry name" value="Galactose-binding domain-like"/>
    <property type="match status" value="1"/>
</dbReference>
<dbReference type="Gene3D" id="2.60.40.10">
    <property type="entry name" value="Immunoglobulins"/>
    <property type="match status" value="1"/>
</dbReference>
<gene>
    <name evidence="13" type="ORF">FLP23_05960</name>
</gene>
<dbReference type="Pfam" id="PF02927">
    <property type="entry name" value="CelD_N"/>
    <property type="match status" value="1"/>
</dbReference>
<feature type="active site" evidence="6">
    <location>
        <position position="673"/>
    </location>
</feature>
<dbReference type="AlphaFoldDB" id="A0A5C1YBX5"/>
<organism evidence="13 14">
    <name type="scientific">Protaetiibacter larvae</name>
    <dbReference type="NCBI Taxonomy" id="2592654"/>
    <lineage>
        <taxon>Bacteria</taxon>
        <taxon>Bacillati</taxon>
        <taxon>Actinomycetota</taxon>
        <taxon>Actinomycetes</taxon>
        <taxon>Micrococcales</taxon>
        <taxon>Microbacteriaceae</taxon>
        <taxon>Protaetiibacter</taxon>
    </lineage>
</organism>
<feature type="active site" evidence="7">
    <location>
        <position position="722"/>
    </location>
</feature>
<feature type="chain" id="PRO_5023010288" description="Endoglucanase" evidence="8">
    <location>
        <begin position="20"/>
        <end position="801"/>
    </location>
</feature>
<dbReference type="EC" id="3.2.1.4" evidence="8"/>
<keyword evidence="9" id="KW-1133">Transmembrane helix</keyword>
<dbReference type="Gene3D" id="2.60.120.260">
    <property type="entry name" value="Galactose-binding domain-like"/>
    <property type="match status" value="1"/>
</dbReference>